<dbReference type="GO" id="GO:0045259">
    <property type="term" value="C:proton-transporting ATP synthase complex"/>
    <property type="evidence" value="ECO:0007669"/>
    <property type="project" value="UniProtKB-KW"/>
</dbReference>
<dbReference type="InterPro" id="IPR045083">
    <property type="entry name" value="ATP_synth_F0_asu_bact/mt"/>
</dbReference>
<keyword evidence="4" id="KW-0138">CF(0)</keyword>
<accession>D2K8L7</accession>
<evidence type="ECO:0000256" key="2">
    <source>
        <dbReference type="ARBA" id="ARBA00006810"/>
    </source>
</evidence>
<evidence type="ECO:0000256" key="11">
    <source>
        <dbReference type="RuleBase" id="RU004450"/>
    </source>
</evidence>
<keyword evidence="3" id="KW-0813">Transport</keyword>
<reference evidence="13" key="1">
    <citation type="journal article" date="2009" name="BMC Genomics">
        <title>The mitochondrial genome of the 'twisted-wing parasite' Mengenilla australiensis (Insecta, Strepsiptera): a comparative study.</title>
        <authorList>
            <person name="McMahon D.P."/>
            <person name="Hayward A."/>
            <person name="Kathirithamby J."/>
        </authorList>
    </citation>
    <scope>NUCLEOTIDE SEQUENCE</scope>
</reference>
<evidence type="ECO:0000256" key="12">
    <source>
        <dbReference type="SAM" id="Phobius"/>
    </source>
</evidence>
<organism evidence="13">
    <name type="scientific">Mengenilla australiensis</name>
    <dbReference type="NCBI Taxonomy" id="701070"/>
    <lineage>
        <taxon>Eukaryota</taxon>
        <taxon>Metazoa</taxon>
        <taxon>Ecdysozoa</taxon>
        <taxon>Arthropoda</taxon>
        <taxon>Hexapoda</taxon>
        <taxon>Insecta</taxon>
        <taxon>Pterygota</taxon>
        <taxon>Neoptera</taxon>
        <taxon>Endopterygota</taxon>
        <taxon>Strepsiptera</taxon>
        <taxon>Mengenillidia</taxon>
        <taxon>Mengenillidae</taxon>
        <taxon>Mengenilla</taxon>
    </lineage>
</organism>
<sequence>MMMNIFSSFDPSTNILYLNWLTIILLFFYISNYWLISNQVIKIWKMMLIYMFNELFIILKKINLMLIIMSMFYLIFMNNFWSLFPYIFSSTSHFLFPLSLSLPFWMTLMIYGWINLFNNMLSHLIPKGTPFILMPIMVIIETLSNLIRPLTLMIRLSANLISSHILLSFINNLNIYNSWNIFIMLINIQLIYMILEFCVSLIQAYVFSILLTLYFSEIH</sequence>
<name>D2K8L7_9NEOP</name>
<dbReference type="GO" id="GO:0046933">
    <property type="term" value="F:proton-transporting ATP synthase activity, rotational mechanism"/>
    <property type="evidence" value="ECO:0007669"/>
    <property type="project" value="TreeGrafter"/>
</dbReference>
<evidence type="ECO:0000256" key="7">
    <source>
        <dbReference type="ARBA" id="ARBA00022989"/>
    </source>
</evidence>
<evidence type="ECO:0000313" key="13">
    <source>
        <dbReference type="EMBL" id="ADA62255.1"/>
    </source>
</evidence>
<evidence type="ECO:0000256" key="10">
    <source>
        <dbReference type="ARBA" id="ARBA00023310"/>
    </source>
</evidence>
<evidence type="ECO:0000256" key="5">
    <source>
        <dbReference type="ARBA" id="ARBA00022692"/>
    </source>
</evidence>
<keyword evidence="7 12" id="KW-1133">Transmembrane helix</keyword>
<gene>
    <name evidence="13" type="primary">atp6</name>
</gene>
<evidence type="ECO:0000256" key="8">
    <source>
        <dbReference type="ARBA" id="ARBA00023065"/>
    </source>
</evidence>
<feature type="transmembrane region" description="Helical" evidence="12">
    <location>
        <begin position="94"/>
        <end position="114"/>
    </location>
</feature>
<evidence type="ECO:0000256" key="9">
    <source>
        <dbReference type="ARBA" id="ARBA00023136"/>
    </source>
</evidence>
<keyword evidence="8" id="KW-0406">Ion transport</keyword>
<dbReference type="InterPro" id="IPR000568">
    <property type="entry name" value="ATP_synth_F0_asu"/>
</dbReference>
<dbReference type="Gene3D" id="1.20.120.220">
    <property type="entry name" value="ATP synthase, F0 complex, subunit A"/>
    <property type="match status" value="1"/>
</dbReference>
<keyword evidence="10" id="KW-0066">ATP synthesis</keyword>
<dbReference type="PANTHER" id="PTHR11410:SF0">
    <property type="entry name" value="ATP SYNTHASE SUBUNIT A"/>
    <property type="match status" value="1"/>
</dbReference>
<protein>
    <recommendedName>
        <fullName evidence="11">ATP synthase subunit a</fullName>
    </recommendedName>
</protein>
<feature type="transmembrane region" description="Helical" evidence="12">
    <location>
        <begin position="65"/>
        <end position="87"/>
    </location>
</feature>
<dbReference type="AlphaFoldDB" id="D2K8L7"/>
<comment type="similarity">
    <text evidence="2">Belongs to the ATPase A chain family.</text>
</comment>
<dbReference type="PANTHER" id="PTHR11410">
    <property type="entry name" value="ATP SYNTHASE SUBUNIT A"/>
    <property type="match status" value="1"/>
</dbReference>
<comment type="subcellular location">
    <subcellularLocation>
        <location evidence="1">Membrane</location>
        <topology evidence="1">Multi-pass membrane protein</topology>
    </subcellularLocation>
    <subcellularLocation>
        <location evidence="11">Mitochondrion inner membrane</location>
        <topology evidence="11">Multi-pass membrane protein</topology>
    </subcellularLocation>
</comment>
<dbReference type="EMBL" id="GU188852">
    <property type="protein sequence ID" value="ADA62255.1"/>
    <property type="molecule type" value="Genomic_DNA"/>
</dbReference>
<evidence type="ECO:0000256" key="3">
    <source>
        <dbReference type="ARBA" id="ARBA00022448"/>
    </source>
</evidence>
<feature type="transmembrane region" description="Helical" evidence="12">
    <location>
        <begin position="15"/>
        <end position="36"/>
    </location>
</feature>
<dbReference type="CDD" id="cd00310">
    <property type="entry name" value="ATP-synt_Fo_a_6"/>
    <property type="match status" value="1"/>
</dbReference>
<dbReference type="GO" id="GO:0005743">
    <property type="term" value="C:mitochondrial inner membrane"/>
    <property type="evidence" value="ECO:0007669"/>
    <property type="project" value="UniProtKB-SubCell"/>
</dbReference>
<feature type="transmembrane region" description="Helical" evidence="12">
    <location>
        <begin position="120"/>
        <end position="140"/>
    </location>
</feature>
<dbReference type="NCBIfam" id="TIGR01131">
    <property type="entry name" value="ATP_synt_6_or_A"/>
    <property type="match status" value="1"/>
</dbReference>
<proteinExistence type="inferred from homology"/>
<keyword evidence="13" id="KW-0496">Mitochondrion</keyword>
<dbReference type="Pfam" id="PF00119">
    <property type="entry name" value="ATP-synt_A"/>
    <property type="match status" value="1"/>
</dbReference>
<keyword evidence="6" id="KW-0375">Hydrogen ion transport</keyword>
<keyword evidence="9 12" id="KW-0472">Membrane</keyword>
<evidence type="ECO:0000256" key="6">
    <source>
        <dbReference type="ARBA" id="ARBA00022781"/>
    </source>
</evidence>
<keyword evidence="5 12" id="KW-0812">Transmembrane</keyword>
<evidence type="ECO:0000256" key="1">
    <source>
        <dbReference type="ARBA" id="ARBA00004141"/>
    </source>
</evidence>
<dbReference type="InterPro" id="IPR035908">
    <property type="entry name" value="F0_ATP_A_sf"/>
</dbReference>
<geneLocation type="mitochondrion" evidence="13"/>
<dbReference type="PRINTS" id="PR00123">
    <property type="entry name" value="ATPASEA"/>
</dbReference>
<evidence type="ECO:0000256" key="4">
    <source>
        <dbReference type="ARBA" id="ARBA00022547"/>
    </source>
</evidence>
<feature type="transmembrane region" description="Helical" evidence="12">
    <location>
        <begin position="190"/>
        <end position="215"/>
    </location>
</feature>
<dbReference type="SUPFAM" id="SSF81336">
    <property type="entry name" value="F1F0 ATP synthase subunit A"/>
    <property type="match status" value="1"/>
</dbReference>